<dbReference type="PANTHER" id="PTHR22952:SF413">
    <property type="entry name" value="ABSCISIC ACID-INSENSITIVE 5-LIKE PROTEIN 4"/>
    <property type="match status" value="1"/>
</dbReference>
<dbReference type="SUPFAM" id="SSF57959">
    <property type="entry name" value="Leucine zipper domain"/>
    <property type="match status" value="1"/>
</dbReference>
<dbReference type="GO" id="GO:0003700">
    <property type="term" value="F:DNA-binding transcription factor activity"/>
    <property type="evidence" value="ECO:0007669"/>
    <property type="project" value="InterPro"/>
</dbReference>
<dbReference type="GO" id="GO:0005634">
    <property type="term" value="C:nucleus"/>
    <property type="evidence" value="ECO:0007669"/>
    <property type="project" value="UniProtKB-SubCell"/>
</dbReference>
<dbReference type="PROSITE" id="PS50217">
    <property type="entry name" value="BZIP"/>
    <property type="match status" value="1"/>
</dbReference>
<dbReference type="AlphaFoldDB" id="A0A411DBC0"/>
<dbReference type="PANTHER" id="PTHR22952">
    <property type="entry name" value="CAMP-RESPONSE ELEMENT BINDING PROTEIN-RELATED"/>
    <property type="match status" value="1"/>
</dbReference>
<proteinExistence type="evidence at transcript level"/>
<keyword evidence="2" id="KW-0597">Phosphoprotein</keyword>
<feature type="domain" description="BZIP" evidence="6">
    <location>
        <begin position="312"/>
        <end position="363"/>
    </location>
</feature>
<reference evidence="7" key="1">
    <citation type="submission" date="2018-04" db="EMBL/GenBank/DDBJ databases">
        <title>A Cryophyte Transcription Factor, CbABF1, Confers Cold and Drought Tolerance.</title>
        <authorList>
            <person name="Yue X."/>
            <person name="Zhang G."/>
            <person name="Yue J."/>
            <person name="Zhao Z."/>
            <person name="Pu X."/>
            <person name="Sui M."/>
            <person name="Zhan Y."/>
            <person name="Shi Y."/>
            <person name="Wang Z."/>
            <person name="Meng G."/>
            <person name="Zhao Z."/>
            <person name="An L."/>
        </authorList>
    </citation>
    <scope>NUCLEOTIDE SEQUENCE</scope>
</reference>
<dbReference type="InterPro" id="IPR004827">
    <property type="entry name" value="bZIP"/>
</dbReference>
<dbReference type="EMBL" id="MH213062">
    <property type="protein sequence ID" value="QBA17181.1"/>
    <property type="molecule type" value="mRNA"/>
</dbReference>
<evidence type="ECO:0000256" key="5">
    <source>
        <dbReference type="SAM" id="MobiDB-lite"/>
    </source>
</evidence>
<dbReference type="PROSITE" id="PS00036">
    <property type="entry name" value="BZIP_BASIC"/>
    <property type="match status" value="1"/>
</dbReference>
<dbReference type="GO" id="GO:0045893">
    <property type="term" value="P:positive regulation of DNA-templated transcription"/>
    <property type="evidence" value="ECO:0007669"/>
    <property type="project" value="InterPro"/>
</dbReference>
<protein>
    <submittedName>
        <fullName evidence="7">ABF1</fullName>
    </submittedName>
</protein>
<evidence type="ECO:0000313" key="7">
    <source>
        <dbReference type="EMBL" id="QBA17181.1"/>
    </source>
</evidence>
<feature type="region of interest" description="Disordered" evidence="5">
    <location>
        <begin position="1"/>
        <end position="24"/>
    </location>
</feature>
<feature type="compositionally biased region" description="Basic and acidic residues" evidence="5">
    <location>
        <begin position="366"/>
        <end position="378"/>
    </location>
</feature>
<accession>A0A411DBC0</accession>
<gene>
    <name evidence="7" type="primary">ABF1</name>
</gene>
<dbReference type="InterPro" id="IPR043452">
    <property type="entry name" value="BZIP46-like"/>
</dbReference>
<dbReference type="CDD" id="cd14707">
    <property type="entry name" value="bZIP_plant_BZIP46"/>
    <property type="match status" value="1"/>
</dbReference>
<evidence type="ECO:0000256" key="1">
    <source>
        <dbReference type="ARBA" id="ARBA00004123"/>
    </source>
</evidence>
<evidence type="ECO:0000256" key="3">
    <source>
        <dbReference type="ARBA" id="ARBA00023125"/>
    </source>
</evidence>
<keyword evidence="3" id="KW-0238">DNA-binding</keyword>
<comment type="subcellular location">
    <subcellularLocation>
        <location evidence="1">Nucleus</location>
    </subcellularLocation>
</comment>
<dbReference type="GO" id="GO:0003677">
    <property type="term" value="F:DNA binding"/>
    <property type="evidence" value="ECO:0007669"/>
    <property type="project" value="UniProtKB-KW"/>
</dbReference>
<name>A0A411DBC0_CHOBU</name>
<feature type="region of interest" description="Disordered" evidence="5">
    <location>
        <begin position="265"/>
        <end position="298"/>
    </location>
</feature>
<sequence length="393" mass="43427">MGTQIDFNNTDAGGTANDDNQSKPLARQSSLYFLTFDELQNTLGEPGKDFGSMNMDELLKNIWTVEERQAIMTMTTTPTVAAAPAQPISGSVPAGENVLQRQGSLNLPTTLCQKTVDEVWKNLISKESGNGEMESRSNAPARQQTLGEMTLEDFLLLAGVVKEDYDNCNQQNEDTKGFFANNNNGASDDLGFDFGQPNQNNISFSGNNNSSMTLNQSPGLGLKVGGTMQQQRKQPHQRLPPTIFPKQANVTFGNMFNKSFFETGADGQINKNSGLTTSPGTSSAENNTWSSPPVPYVLGRGRRSNTVLEKVVERRQKRMIKNRESAARSRARKQAYTLELEAEIENLKQVNQDLQTKQAEIMKTHNNEVKESSKEHPSPAKNQCLRRTLTGPW</sequence>
<evidence type="ECO:0000259" key="6">
    <source>
        <dbReference type="PROSITE" id="PS50217"/>
    </source>
</evidence>
<evidence type="ECO:0000256" key="2">
    <source>
        <dbReference type="ARBA" id="ARBA00022553"/>
    </source>
</evidence>
<dbReference type="Pfam" id="PF00170">
    <property type="entry name" value="bZIP_1"/>
    <property type="match status" value="1"/>
</dbReference>
<dbReference type="SMART" id="SM00338">
    <property type="entry name" value="BRLZ"/>
    <property type="match status" value="1"/>
</dbReference>
<feature type="region of interest" description="Disordered" evidence="5">
    <location>
        <begin position="366"/>
        <end position="393"/>
    </location>
</feature>
<dbReference type="InterPro" id="IPR046347">
    <property type="entry name" value="bZIP_sf"/>
</dbReference>
<keyword evidence="4" id="KW-0539">Nucleus</keyword>
<dbReference type="FunFam" id="1.20.5.170:FF:000036">
    <property type="entry name" value="ABSCISIC ACID-INSENSITIVE 5-like protein 2"/>
    <property type="match status" value="1"/>
</dbReference>
<organism evidence="7">
    <name type="scientific">Chorispora bungeana</name>
    <name type="common">Blue mustard</name>
    <name type="synonym">Chorispora exscapa</name>
    <dbReference type="NCBI Taxonomy" id="238895"/>
    <lineage>
        <taxon>Eukaryota</taxon>
        <taxon>Viridiplantae</taxon>
        <taxon>Streptophyta</taxon>
        <taxon>Embryophyta</taxon>
        <taxon>Tracheophyta</taxon>
        <taxon>Spermatophyta</taxon>
        <taxon>Magnoliopsida</taxon>
        <taxon>eudicotyledons</taxon>
        <taxon>Gunneridae</taxon>
        <taxon>Pentapetalae</taxon>
        <taxon>rosids</taxon>
        <taxon>malvids</taxon>
        <taxon>Brassicales</taxon>
        <taxon>Brassicaceae</taxon>
        <taxon>Chorisporeae</taxon>
        <taxon>Chorispora</taxon>
    </lineage>
</organism>
<dbReference type="Gene3D" id="1.20.5.170">
    <property type="match status" value="1"/>
</dbReference>
<evidence type="ECO:0000256" key="4">
    <source>
        <dbReference type="ARBA" id="ARBA00023242"/>
    </source>
</evidence>
<feature type="region of interest" description="Disordered" evidence="5">
    <location>
        <begin position="206"/>
        <end position="244"/>
    </location>
</feature>
<feature type="compositionally biased region" description="Polar residues" evidence="5">
    <location>
        <begin position="269"/>
        <end position="291"/>
    </location>
</feature>